<evidence type="ECO:0000313" key="1">
    <source>
        <dbReference type="EMBL" id="TKR88596.1"/>
    </source>
</evidence>
<name>A0A4U5NYD4_STECR</name>
<protein>
    <submittedName>
        <fullName evidence="1">Uncharacterized protein</fullName>
    </submittedName>
</protein>
<reference evidence="1 2" key="1">
    <citation type="journal article" date="2015" name="Genome Biol.">
        <title>Comparative genomics of Steinernema reveals deeply conserved gene regulatory networks.</title>
        <authorList>
            <person name="Dillman A.R."/>
            <person name="Macchietto M."/>
            <person name="Porter C.F."/>
            <person name="Rogers A."/>
            <person name="Williams B."/>
            <person name="Antoshechkin I."/>
            <person name="Lee M.M."/>
            <person name="Goodwin Z."/>
            <person name="Lu X."/>
            <person name="Lewis E.E."/>
            <person name="Goodrich-Blair H."/>
            <person name="Stock S.P."/>
            <person name="Adams B.J."/>
            <person name="Sternberg P.W."/>
            <person name="Mortazavi A."/>
        </authorList>
    </citation>
    <scope>NUCLEOTIDE SEQUENCE [LARGE SCALE GENOMIC DNA]</scope>
    <source>
        <strain evidence="1 2">ALL</strain>
    </source>
</reference>
<sequence>MQPLESPHNITVCQVFAKNLASANFENKPLFYLCHLLTPCIQSHFSIVAIACNASHRCGESQKVGLRIPGTVIQGFLIFVIQLDPSSSSEVVRERSHSVPKVFLSRSVEKKAESDEPNQRFATNQVSSTVHRVPKLLNESPARLP</sequence>
<dbReference type="AlphaFoldDB" id="A0A4U5NYD4"/>
<organism evidence="1 2">
    <name type="scientific">Steinernema carpocapsae</name>
    <name type="common">Entomopathogenic nematode</name>
    <dbReference type="NCBI Taxonomy" id="34508"/>
    <lineage>
        <taxon>Eukaryota</taxon>
        <taxon>Metazoa</taxon>
        <taxon>Ecdysozoa</taxon>
        <taxon>Nematoda</taxon>
        <taxon>Chromadorea</taxon>
        <taxon>Rhabditida</taxon>
        <taxon>Tylenchina</taxon>
        <taxon>Panagrolaimomorpha</taxon>
        <taxon>Strongyloidoidea</taxon>
        <taxon>Steinernematidae</taxon>
        <taxon>Steinernema</taxon>
    </lineage>
</organism>
<evidence type="ECO:0000313" key="2">
    <source>
        <dbReference type="Proteomes" id="UP000298663"/>
    </source>
</evidence>
<reference evidence="1 2" key="2">
    <citation type="journal article" date="2019" name="G3 (Bethesda)">
        <title>Hybrid Assembly of the Genome of the Entomopathogenic Nematode Steinernema carpocapsae Identifies the X-Chromosome.</title>
        <authorList>
            <person name="Serra L."/>
            <person name="Macchietto M."/>
            <person name="Macias-Munoz A."/>
            <person name="McGill C.J."/>
            <person name="Rodriguez I.M."/>
            <person name="Rodriguez B."/>
            <person name="Murad R."/>
            <person name="Mortazavi A."/>
        </authorList>
    </citation>
    <scope>NUCLEOTIDE SEQUENCE [LARGE SCALE GENOMIC DNA]</scope>
    <source>
        <strain evidence="1 2">ALL</strain>
    </source>
</reference>
<proteinExistence type="predicted"/>
<accession>A0A4U5NYD4</accession>
<keyword evidence="2" id="KW-1185">Reference proteome</keyword>
<gene>
    <name evidence="1" type="ORF">L596_012812</name>
</gene>
<dbReference type="Proteomes" id="UP000298663">
    <property type="component" value="Unassembled WGS sequence"/>
</dbReference>
<comment type="caution">
    <text evidence="1">The sequence shown here is derived from an EMBL/GenBank/DDBJ whole genome shotgun (WGS) entry which is preliminary data.</text>
</comment>
<dbReference type="EMBL" id="AZBU02000003">
    <property type="protein sequence ID" value="TKR88596.1"/>
    <property type="molecule type" value="Genomic_DNA"/>
</dbReference>